<protein>
    <recommendedName>
        <fullName evidence="2">Glycine zipper-like domain-containing protein</fullName>
    </recommendedName>
</protein>
<dbReference type="RefSeq" id="WP_311860004.1">
    <property type="nucleotide sequence ID" value="NZ_JAUZVV010000001.1"/>
</dbReference>
<evidence type="ECO:0000313" key="3">
    <source>
        <dbReference type="EMBL" id="MDT3315329.1"/>
    </source>
</evidence>
<evidence type="ECO:0000259" key="2">
    <source>
        <dbReference type="Pfam" id="PF26273"/>
    </source>
</evidence>
<keyword evidence="1" id="KW-1133">Transmembrane helix</keyword>
<sequence>MANKNMNGMSLGFWITFGMLGGAMVGLLFLDNIGLGVGFGLSFGIMLGIIFGSSKSAE</sequence>
<keyword evidence="1" id="KW-0472">Membrane</keyword>
<feature type="domain" description="Glycine zipper-like" evidence="2">
    <location>
        <begin position="8"/>
        <end position="53"/>
    </location>
</feature>
<organism evidence="3 4">
    <name type="scientific">Microbacterium gawkjiense</name>
    <dbReference type="NCBI Taxonomy" id="3067309"/>
    <lineage>
        <taxon>Bacteria</taxon>
        <taxon>Bacillati</taxon>
        <taxon>Actinomycetota</taxon>
        <taxon>Actinomycetes</taxon>
        <taxon>Micrococcales</taxon>
        <taxon>Microbacteriaceae</taxon>
        <taxon>Microbacterium</taxon>
    </lineage>
</organism>
<gene>
    <name evidence="3" type="ORF">Q9S71_00670</name>
</gene>
<dbReference type="EMBL" id="JAUZVV010000001">
    <property type="protein sequence ID" value="MDT3315329.1"/>
    <property type="molecule type" value="Genomic_DNA"/>
</dbReference>
<reference evidence="3 4" key="1">
    <citation type="submission" date="2023-08" db="EMBL/GenBank/DDBJ databases">
        <title>Microbacterium aquilitoris sp. nov. and Microbacterium gwkjibeachense sp. nov., isolated from beach.</title>
        <authorList>
            <person name="Lee S.D."/>
            <person name="Yang H."/>
            <person name="Kim I."/>
        </authorList>
    </citation>
    <scope>NUCLEOTIDE SEQUENCE [LARGE SCALE GENOMIC DNA]</scope>
    <source>
        <strain evidence="3 4">KSW4-11</strain>
    </source>
</reference>
<evidence type="ECO:0000313" key="4">
    <source>
        <dbReference type="Proteomes" id="UP001251849"/>
    </source>
</evidence>
<dbReference type="Proteomes" id="UP001251849">
    <property type="component" value="Unassembled WGS sequence"/>
</dbReference>
<proteinExistence type="predicted"/>
<name>A0ABU3G696_9MICO</name>
<evidence type="ECO:0000256" key="1">
    <source>
        <dbReference type="SAM" id="Phobius"/>
    </source>
</evidence>
<feature type="transmembrane region" description="Helical" evidence="1">
    <location>
        <begin position="36"/>
        <end position="54"/>
    </location>
</feature>
<accession>A0ABU3G696</accession>
<keyword evidence="1" id="KW-0812">Transmembrane</keyword>
<keyword evidence="4" id="KW-1185">Reference proteome</keyword>
<comment type="caution">
    <text evidence="3">The sequence shown here is derived from an EMBL/GenBank/DDBJ whole genome shotgun (WGS) entry which is preliminary data.</text>
</comment>
<dbReference type="Pfam" id="PF26273">
    <property type="entry name" value="Gly_zipper"/>
    <property type="match status" value="1"/>
</dbReference>
<feature type="transmembrane region" description="Helical" evidence="1">
    <location>
        <begin position="12"/>
        <end position="30"/>
    </location>
</feature>
<dbReference type="InterPro" id="IPR058598">
    <property type="entry name" value="Gly_zipper-like_dom"/>
</dbReference>